<proteinExistence type="evidence at transcript level"/>
<feature type="coiled-coil region" evidence="1">
    <location>
        <begin position="20"/>
        <end position="47"/>
    </location>
</feature>
<dbReference type="Pfam" id="PF21789">
    <property type="entry name" value="TNP-like_RNaseH_C"/>
    <property type="match status" value="1"/>
</dbReference>
<dbReference type="InterPro" id="IPR048367">
    <property type="entry name" value="TNP-like_RNaseH_C"/>
</dbReference>
<reference evidence="5" key="1">
    <citation type="journal article" date="2017" name="Front. Cell. Infect. Microbiol.">
        <title>The Distinct Transcriptional Response of the Midgut of Amblyomma sculptum and Amblyomma aureolatum Ticks to Rickettsia rickettsii Correlates to Their Differences in Susceptibility to Infection.</title>
        <authorList>
            <person name="Martins L.A."/>
            <person name="Galletti M.F.B.M."/>
            <person name="Ribeiro J.M."/>
            <person name="Fujita A."/>
            <person name="Costa F.B."/>
            <person name="Labruna M.B."/>
            <person name="Daffre S."/>
            <person name="Fogaca A.C."/>
        </authorList>
    </citation>
    <scope>NUCLEOTIDE SEQUENCE</scope>
</reference>
<dbReference type="EMBL" id="GFAC01005859">
    <property type="protein sequence ID" value="JAT93329.1"/>
    <property type="molecule type" value="mRNA"/>
</dbReference>
<protein>
    <submittedName>
        <fullName evidence="5">Putative p-1 dpu</fullName>
    </submittedName>
</protein>
<dbReference type="PANTHER" id="PTHR47577:SF2">
    <property type="entry name" value="THAP DOMAIN CONTAINING 9"/>
    <property type="match status" value="1"/>
</dbReference>
<evidence type="ECO:0000313" key="5">
    <source>
        <dbReference type="EMBL" id="JAT93329.1"/>
    </source>
</evidence>
<dbReference type="InterPro" id="IPR048365">
    <property type="entry name" value="TNP-like_RNaseH_N"/>
</dbReference>
<feature type="domain" description="Transposable element P transposase-like RNase H" evidence="2">
    <location>
        <begin position="135"/>
        <end position="268"/>
    </location>
</feature>
<accession>A0A1E1X230</accession>
<feature type="domain" description="Transposable element P transposase-like RNase H C-terminal" evidence="4">
    <location>
        <begin position="479"/>
        <end position="507"/>
    </location>
</feature>
<dbReference type="PANTHER" id="PTHR47577">
    <property type="entry name" value="THAP DOMAIN-CONTAINING PROTEIN 6"/>
    <property type="match status" value="1"/>
</dbReference>
<evidence type="ECO:0000256" key="1">
    <source>
        <dbReference type="SAM" id="Coils"/>
    </source>
</evidence>
<feature type="non-terminal residue" evidence="5">
    <location>
        <position position="598"/>
    </location>
</feature>
<organism evidence="5">
    <name type="scientific">Amblyomma aureolatum</name>
    <dbReference type="NCBI Taxonomy" id="187763"/>
    <lineage>
        <taxon>Eukaryota</taxon>
        <taxon>Metazoa</taxon>
        <taxon>Ecdysozoa</taxon>
        <taxon>Arthropoda</taxon>
        <taxon>Chelicerata</taxon>
        <taxon>Arachnida</taxon>
        <taxon>Acari</taxon>
        <taxon>Parasitiformes</taxon>
        <taxon>Ixodida</taxon>
        <taxon>Ixodoidea</taxon>
        <taxon>Ixodidae</taxon>
        <taxon>Amblyomminae</taxon>
        <taxon>Amblyomma</taxon>
    </lineage>
</organism>
<keyword evidence="1" id="KW-0175">Coiled coil</keyword>
<feature type="domain" description="Transposable element P transposase-like GTP-binding insertion" evidence="3">
    <location>
        <begin position="298"/>
        <end position="409"/>
    </location>
</feature>
<sequence length="598" mass="67054">RKSRIKRSTTKTSRAASRKLKAAIQKNRRLLTRLGNANEQILKLQKMNCVIKAEVLEQNIASLPPRQQEAVRQWFSVCKVKPNGLRYSKSWVLDCIMMKMKSPRLYEHLRRNKILSLPSKATLKRYMSSYRTVFGFSEKVLQKLKTKATNLDSCKRHGGLLIDELKLSEHLSVKNSGIVEGFVDLGPFTTTKDKQIPSDHGMVILFVPFQGKWSQIIGCFATNGNMKGDTLAKVVTEATIPAEKSGLFVDFITTDGAAWNRKMWKIMGVQATAKSTTCKVQHPVDSDRHLFFVSDFPHLIKCLRNSLLKCGFNTPAGHVTMQHVKEAFKIDSCNVTLKAMPGITRCHLEPNGFEKMRVTYAFQLFGTRVLQALHLYQEKLCKIFGTITATQHFFSKIHHLIALMTSRHPGEALRPHSFYATELKEFLLYLNQWEKHANGKGGFISDSRATGLRVTISSTLELLAYLTEKVGYKYLMTSRISQDKLENLFGIVRQASGSNDHPTPSQFLVIANCLSFYGLVKAISHGNCEVDTLASLLEISSGDDMQPDNPDPLSLDATSSAAQTSLPAQASVSDHKQHVVSSDSRLIFHIAGYVARRC</sequence>
<name>A0A1E1X230_9ACAR</name>
<evidence type="ECO:0000259" key="2">
    <source>
        <dbReference type="Pfam" id="PF21787"/>
    </source>
</evidence>
<dbReference type="InterPro" id="IPR048366">
    <property type="entry name" value="TNP-like_GBD"/>
</dbReference>
<dbReference type="AlphaFoldDB" id="A0A1E1X230"/>
<dbReference type="Pfam" id="PF21787">
    <property type="entry name" value="TNP-like_RNaseH_N"/>
    <property type="match status" value="1"/>
</dbReference>
<evidence type="ECO:0000259" key="3">
    <source>
        <dbReference type="Pfam" id="PF21788"/>
    </source>
</evidence>
<dbReference type="Pfam" id="PF21788">
    <property type="entry name" value="TNP-like_GBD"/>
    <property type="match status" value="1"/>
</dbReference>
<evidence type="ECO:0000259" key="4">
    <source>
        <dbReference type="Pfam" id="PF21789"/>
    </source>
</evidence>
<feature type="non-terminal residue" evidence="5">
    <location>
        <position position="1"/>
    </location>
</feature>